<organism evidence="11 12">
    <name type="scientific">Dioszegia hungarica</name>
    <dbReference type="NCBI Taxonomy" id="4972"/>
    <lineage>
        <taxon>Eukaryota</taxon>
        <taxon>Fungi</taxon>
        <taxon>Dikarya</taxon>
        <taxon>Basidiomycota</taxon>
        <taxon>Agaricomycotina</taxon>
        <taxon>Tremellomycetes</taxon>
        <taxon>Tremellales</taxon>
        <taxon>Bulleribasidiaceae</taxon>
        <taxon>Dioszegia</taxon>
    </lineage>
</organism>
<evidence type="ECO:0000256" key="6">
    <source>
        <dbReference type="ARBA" id="ARBA00023242"/>
    </source>
</evidence>
<keyword evidence="5 9" id="KW-0698">rRNA processing</keyword>
<evidence type="ECO:0000256" key="3">
    <source>
        <dbReference type="ARBA" id="ARBA00015399"/>
    </source>
</evidence>
<keyword evidence="4 9" id="KW-0690">Ribosome biogenesis</keyword>
<comment type="subcellular location">
    <subcellularLocation>
        <location evidence="1 9">Nucleus</location>
        <location evidence="1 9">Nucleolus</location>
    </subcellularLocation>
</comment>
<evidence type="ECO:0000313" key="12">
    <source>
        <dbReference type="Proteomes" id="UP001164286"/>
    </source>
</evidence>
<dbReference type="GO" id="GO:0030686">
    <property type="term" value="C:90S preribosome"/>
    <property type="evidence" value="ECO:0007669"/>
    <property type="project" value="TreeGrafter"/>
</dbReference>
<dbReference type="SMART" id="SM01036">
    <property type="entry name" value="BP28CT"/>
    <property type="match status" value="1"/>
</dbReference>
<dbReference type="PROSITE" id="PS50077">
    <property type="entry name" value="HEAT_REPEAT"/>
    <property type="match status" value="1"/>
</dbReference>
<evidence type="ECO:0000256" key="1">
    <source>
        <dbReference type="ARBA" id="ARBA00004604"/>
    </source>
</evidence>
<dbReference type="Pfam" id="PF08146">
    <property type="entry name" value="BP28CT"/>
    <property type="match status" value="1"/>
</dbReference>
<dbReference type="GO" id="GO:0030515">
    <property type="term" value="F:snoRNA binding"/>
    <property type="evidence" value="ECO:0007669"/>
    <property type="project" value="TreeGrafter"/>
</dbReference>
<dbReference type="InterPro" id="IPR011989">
    <property type="entry name" value="ARM-like"/>
</dbReference>
<evidence type="ECO:0000259" key="10">
    <source>
        <dbReference type="SMART" id="SM01036"/>
    </source>
</evidence>
<feature type="domain" description="BP28 C-terminal" evidence="10">
    <location>
        <begin position="1724"/>
        <end position="1876"/>
    </location>
</feature>
<dbReference type="PANTHER" id="PTHR13457">
    <property type="entry name" value="BAP28"/>
    <property type="match status" value="1"/>
</dbReference>
<dbReference type="SUPFAM" id="SSF48371">
    <property type="entry name" value="ARM repeat"/>
    <property type="match status" value="2"/>
</dbReference>
<dbReference type="InterPro" id="IPR040191">
    <property type="entry name" value="UTP10"/>
</dbReference>
<dbReference type="RefSeq" id="XP_052948590.1">
    <property type="nucleotide sequence ID" value="XM_053086492.1"/>
</dbReference>
<dbReference type="GO" id="GO:0032040">
    <property type="term" value="C:small-subunit processome"/>
    <property type="evidence" value="ECO:0007669"/>
    <property type="project" value="TreeGrafter"/>
</dbReference>
<keyword evidence="6 9" id="KW-0539">Nucleus</keyword>
<sequence>MSSLAQQLQGIASLDASRLTSRTGAPSSKSYLFTPLEAAQQDFDAVFEIAQEGFSEMLSLDPEMAEFEEELFSDVSKRTDRMMLNAEDNAVLDEVIGRCLMRLGAWVGVMACGKCLEWLVRRFRIHEMNAEVVLQVFLPYHASPNFPRMLSILTIPPTSPYFAPFAPLIKDAQPLPRSYISTAISPAKESSLRLLTDVVGMVPRVLGEGAVHRAMLNFWSGVIVELLEKPSGGKGAEGMVKALVETFAIVLSTPEAGQDVNAAVYPPLVLLTRSIRLADGPFLALVSALLTPNTGANPAQRTLTLLVLLEDRKNWTVGLGENGAEWLSKVKLLGETLEAAMTKYGFGSALSVILSEMIKRPDLNVKHLRVLIDSPALSSPLVTLLADALVAHQSPTSSAPIRKSAQTFLTTLRQRHPSIVDKAIITANAQDSVPQLLRDNLDTASGFADVYAADVADRIKGVKQMLGTLASEDEGDKASAREALLARLADSELLVIQALYEQPDVVVQALHSEYIAAVRPMFVDSSANAKIVHAHLGFVDEHLLPAHPELADQIFESLVFPILQTRVMAGSATVFTGGLAKLELVSSATFTAKGPEQNIQSLSGKSDVTTTRLPAAITSSKKYKHWTKFLLGRLASPVRSEAIMSQLLLSQLLHTDKNDRRVVLAHDVLQRLTPLLSKIKAKDVAQIESPLSSTLLEALHGQNVSSQSEARGLMCLLGALAQVQRPKGSMDWLADDALSDAKDHYRQLSTRLYALSNSGLLHPSFAGQLLRLLLTQLAEDALIFFASVWSSSAGTTPALRTAALRHALAFLNAYSVQGSGADFQMMFPALVIALQDASREVRTAGVAVLKAFAANVGKKEGEVYAVDTFYGSQSKMVQLLKPAYLEKYLQALKSAASNIILDPAHISTIHATVLGPHGAHSKKDKGVNRAILASLFSHVGAWRSLGPRLVLLRSFTGLHDQAVLRGVLPLLLPLVDGNSEESLWLAKQAESEQGAYLELLVGTLDKQSVMLLTGPDSESWKFVEGLLTAEAETRFSPQLRSLVLARMTSGVFEALPQAQRINYFISLVRSLHALSSEERFTTRAALRLLPLDSAGLTVALTGLSAPLESTVGKKRQRQDEGVTEGDKVEMGIADLTVLLESRDWAAMPGSAALAAGLMGALSALLTKRQTVKEGVDYLEQELLGAILAVLEKIRDPAEVNKSHIGIEAVIKTIRSTSNPRTSQRALLVAAELARLIPDAVLHNVMPIFTFMGAADFQRDDAYSFGVVERTVKGIVPVLVGKLRETAAPGLDLWNASANFVRIFTDMAGRLPKHRTLPFFAHLVDALGRSDYLAPISMLLIDRTTSKAGKSGSSTATSQAIELALGVASSSTVITKLNVVLDVVKEVGRVLADMSSVEGTAFLSQFSGDNDDSERPIRRLTSLLNFCTAISAQLVGKPTDQPLVQEIVRELVRLFGLVQTSSLKTTDVPTTSSRCLGENMKLLSAENFLGVVRDLAGSDNTQDIQHALDLFSERLPLIKRDVRLKSTSSIAAILRRSAELLSASVKEKVVAGLVGLRAVVVSAVPAEDTSLAAVLPKLIDALKGQDSGVLNEVLKLLELSTRHLGPRIIPSIQPTLTAALALIARPNVSPDTAHSAFAVLSTIIETVPTFIGAKQLGIVLRAAIDSREKNEASSSSLVSVCARKIPTKVLFPVVMDLWKTVQSADENVLEGFFHLLRLTLKNADRAVLPTLIKTIFAFFLDVFDLRHKLHSKSMDLEVVDRVEESAIGSFLELVTKLNEATFKPLFTRLYDWAVIDLSDGKAINDQRLVERKTVLLHVMMGLLNKFRHLLSPYIGILLPHLEELLAAYARGTITDPSLWTLLVRVLGKSFEVDEGAYWTEALYFRLIPLLTAQIAVLPDATLLPDAALSVSLAALAGSTTSEPILKALNTGVCKITREENVRVRMAALRCMDAMWERQVDEMVGLVPETVSEYLAELIEDENADVEGMARGVLGRIERVTGSLKEYLE</sequence>
<gene>
    <name evidence="11" type="ORF">MKK02DRAFT_21961</name>
</gene>
<protein>
    <recommendedName>
        <fullName evidence="3 9">U3 small nucleolar RNA-associated protein 10</fullName>
    </recommendedName>
</protein>
<evidence type="ECO:0000256" key="5">
    <source>
        <dbReference type="ARBA" id="ARBA00022552"/>
    </source>
</evidence>
<comment type="subunit">
    <text evidence="9">Component of the ribosomal small subunit (SSU) processome.</text>
</comment>
<accession>A0AA38HC21</accession>
<evidence type="ECO:0000313" key="11">
    <source>
        <dbReference type="EMBL" id="KAI9638813.1"/>
    </source>
</evidence>
<comment type="caution">
    <text evidence="11">The sequence shown here is derived from an EMBL/GenBank/DDBJ whole genome shotgun (WGS) entry which is preliminary data.</text>
</comment>
<dbReference type="GO" id="GO:0000462">
    <property type="term" value="P:maturation of SSU-rRNA from tricistronic rRNA transcript (SSU-rRNA, 5.8S rRNA, LSU-rRNA)"/>
    <property type="evidence" value="ECO:0007669"/>
    <property type="project" value="TreeGrafter"/>
</dbReference>
<dbReference type="Gene3D" id="1.25.10.10">
    <property type="entry name" value="Leucine-rich Repeat Variant"/>
    <property type="match status" value="2"/>
</dbReference>
<evidence type="ECO:0000256" key="7">
    <source>
        <dbReference type="ARBA" id="ARBA00023274"/>
    </source>
</evidence>
<dbReference type="InterPro" id="IPR016024">
    <property type="entry name" value="ARM-type_fold"/>
</dbReference>
<dbReference type="EMBL" id="JAKWFO010000002">
    <property type="protein sequence ID" value="KAI9638813.1"/>
    <property type="molecule type" value="Genomic_DNA"/>
</dbReference>
<dbReference type="Proteomes" id="UP001164286">
    <property type="component" value="Unassembled WGS sequence"/>
</dbReference>
<name>A0AA38HC21_9TREE</name>
<keyword evidence="7 9" id="KW-0687">Ribonucleoprotein</keyword>
<proteinExistence type="inferred from homology"/>
<evidence type="ECO:0000256" key="9">
    <source>
        <dbReference type="RuleBase" id="RU367065"/>
    </source>
</evidence>
<evidence type="ECO:0000256" key="4">
    <source>
        <dbReference type="ARBA" id="ARBA00022517"/>
    </source>
</evidence>
<dbReference type="Pfam" id="PF23243">
    <property type="entry name" value="HEAT_HEATR1"/>
    <property type="match status" value="1"/>
</dbReference>
<evidence type="ECO:0000256" key="2">
    <source>
        <dbReference type="ARBA" id="ARBA00010559"/>
    </source>
</evidence>
<dbReference type="InterPro" id="IPR021133">
    <property type="entry name" value="HEAT_type_2"/>
</dbReference>
<dbReference type="PANTHER" id="PTHR13457:SF1">
    <property type="entry name" value="HEAT REPEAT-CONTAINING PROTEIN 1"/>
    <property type="match status" value="1"/>
</dbReference>
<dbReference type="GO" id="GO:0034455">
    <property type="term" value="C:t-UTP complex"/>
    <property type="evidence" value="ECO:0007669"/>
    <property type="project" value="TreeGrafter"/>
</dbReference>
<dbReference type="GeneID" id="77725693"/>
<dbReference type="InterPro" id="IPR056473">
    <property type="entry name" value="HEAT_Utp10/HEAT1"/>
</dbReference>
<comment type="similarity">
    <text evidence="2 9">Belongs to the HEATR1/UTP10 family.</text>
</comment>
<dbReference type="InterPro" id="IPR012954">
    <property type="entry name" value="BP28_C_dom"/>
</dbReference>
<evidence type="ECO:0000256" key="8">
    <source>
        <dbReference type="PROSITE-ProRule" id="PRU00103"/>
    </source>
</evidence>
<dbReference type="GO" id="GO:0045943">
    <property type="term" value="P:positive regulation of transcription by RNA polymerase I"/>
    <property type="evidence" value="ECO:0007669"/>
    <property type="project" value="TreeGrafter"/>
</dbReference>
<reference evidence="11" key="1">
    <citation type="journal article" date="2022" name="G3 (Bethesda)">
        <title>High quality genome of the basidiomycete yeast Dioszegia hungarica PDD-24b-2 isolated from cloud water.</title>
        <authorList>
            <person name="Jarrige D."/>
            <person name="Haridas S."/>
            <person name="Bleykasten-Grosshans C."/>
            <person name="Joly M."/>
            <person name="Nadalig T."/>
            <person name="Sancelme M."/>
            <person name="Vuilleumier S."/>
            <person name="Grigoriev I.V."/>
            <person name="Amato P."/>
            <person name="Bringel F."/>
        </authorList>
    </citation>
    <scope>NUCLEOTIDE SEQUENCE</scope>
    <source>
        <strain evidence="11">PDD-24b-2</strain>
    </source>
</reference>
<comment type="function">
    <text evidence="9">Involved in nucleolar processing of pre-18S ribosomal RNA.</text>
</comment>
<feature type="repeat" description="HEAT" evidence="8">
    <location>
        <begin position="826"/>
        <end position="864"/>
    </location>
</feature>
<keyword evidence="12" id="KW-1185">Reference proteome</keyword>